<feature type="transmembrane region" description="Helical" evidence="7">
    <location>
        <begin position="522"/>
        <end position="541"/>
    </location>
</feature>
<dbReference type="Pfam" id="PF06609">
    <property type="entry name" value="TRI12"/>
    <property type="match status" value="1"/>
</dbReference>
<keyword evidence="2" id="KW-0813">Transport</keyword>
<evidence type="ECO:0000256" key="6">
    <source>
        <dbReference type="SAM" id="MobiDB-lite"/>
    </source>
</evidence>
<feature type="transmembrane region" description="Helical" evidence="7">
    <location>
        <begin position="370"/>
        <end position="389"/>
    </location>
</feature>
<feature type="transmembrane region" description="Helical" evidence="7">
    <location>
        <begin position="433"/>
        <end position="454"/>
    </location>
</feature>
<keyword evidence="4 7" id="KW-1133">Transmembrane helix</keyword>
<name>A0AAD9W083_PHOAM</name>
<gene>
    <name evidence="9" type="ORF">N8I77_008833</name>
</gene>
<dbReference type="Gene3D" id="1.20.1250.20">
    <property type="entry name" value="MFS general substrate transporter like domains"/>
    <property type="match status" value="2"/>
</dbReference>
<evidence type="ECO:0000256" key="3">
    <source>
        <dbReference type="ARBA" id="ARBA00022692"/>
    </source>
</evidence>
<evidence type="ECO:0000256" key="7">
    <source>
        <dbReference type="SAM" id="Phobius"/>
    </source>
</evidence>
<feature type="transmembrane region" description="Helical" evidence="7">
    <location>
        <begin position="306"/>
        <end position="326"/>
    </location>
</feature>
<comment type="caution">
    <text evidence="9">The sequence shown here is derived from an EMBL/GenBank/DDBJ whole genome shotgun (WGS) entry which is preliminary data.</text>
</comment>
<feature type="transmembrane region" description="Helical" evidence="7">
    <location>
        <begin position="268"/>
        <end position="294"/>
    </location>
</feature>
<feature type="compositionally biased region" description="Polar residues" evidence="6">
    <location>
        <begin position="14"/>
        <end position="23"/>
    </location>
</feature>
<feature type="transmembrane region" description="Helical" evidence="7">
    <location>
        <begin position="395"/>
        <end position="421"/>
    </location>
</feature>
<dbReference type="AlphaFoldDB" id="A0AAD9W083"/>
<feature type="transmembrane region" description="Helical" evidence="7">
    <location>
        <begin position="105"/>
        <end position="124"/>
    </location>
</feature>
<evidence type="ECO:0000256" key="1">
    <source>
        <dbReference type="ARBA" id="ARBA00004141"/>
    </source>
</evidence>
<feature type="transmembrane region" description="Helical" evidence="7">
    <location>
        <begin position="169"/>
        <end position="189"/>
    </location>
</feature>
<dbReference type="GO" id="GO:0022857">
    <property type="term" value="F:transmembrane transporter activity"/>
    <property type="evidence" value="ECO:0007669"/>
    <property type="project" value="InterPro"/>
</dbReference>
<feature type="transmembrane region" description="Helical" evidence="7">
    <location>
        <begin position="195"/>
        <end position="213"/>
    </location>
</feature>
<comment type="subcellular location">
    <subcellularLocation>
        <location evidence="1">Membrane</location>
        <topology evidence="1">Multi-pass membrane protein</topology>
    </subcellularLocation>
</comment>
<dbReference type="InterPro" id="IPR010573">
    <property type="entry name" value="MFS_Str1/Tri12-like"/>
</dbReference>
<dbReference type="PANTHER" id="PTHR23501">
    <property type="entry name" value="MAJOR FACILITATOR SUPERFAMILY"/>
    <property type="match status" value="1"/>
</dbReference>
<proteinExistence type="predicted"/>
<protein>
    <recommendedName>
        <fullName evidence="8">Major facilitator superfamily (MFS) profile domain-containing protein</fullName>
    </recommendedName>
</protein>
<evidence type="ECO:0000256" key="5">
    <source>
        <dbReference type="ARBA" id="ARBA00023136"/>
    </source>
</evidence>
<feature type="transmembrane region" description="Helical" evidence="7">
    <location>
        <begin position="234"/>
        <end position="256"/>
    </location>
</feature>
<feature type="region of interest" description="Disordered" evidence="6">
    <location>
        <begin position="1"/>
        <end position="27"/>
    </location>
</feature>
<dbReference type="SUPFAM" id="SSF103473">
    <property type="entry name" value="MFS general substrate transporter"/>
    <property type="match status" value="1"/>
</dbReference>
<feature type="domain" description="Major facilitator superfamily (MFS) profile" evidence="8">
    <location>
        <begin position="38"/>
        <end position="483"/>
    </location>
</feature>
<keyword evidence="5 7" id="KW-0472">Membrane</keyword>
<organism evidence="9 10">
    <name type="scientific">Phomopsis amygdali</name>
    <name type="common">Fusicoccum amygdali</name>
    <dbReference type="NCBI Taxonomy" id="1214568"/>
    <lineage>
        <taxon>Eukaryota</taxon>
        <taxon>Fungi</taxon>
        <taxon>Dikarya</taxon>
        <taxon>Ascomycota</taxon>
        <taxon>Pezizomycotina</taxon>
        <taxon>Sordariomycetes</taxon>
        <taxon>Sordariomycetidae</taxon>
        <taxon>Diaporthales</taxon>
        <taxon>Diaporthaceae</taxon>
        <taxon>Diaporthe</taxon>
    </lineage>
</organism>
<dbReference type="InterPro" id="IPR036259">
    <property type="entry name" value="MFS_trans_sf"/>
</dbReference>
<dbReference type="PROSITE" id="PS50850">
    <property type="entry name" value="MFS"/>
    <property type="match status" value="1"/>
</dbReference>
<reference evidence="9" key="1">
    <citation type="submission" date="2023-06" db="EMBL/GenBank/DDBJ databases">
        <authorList>
            <person name="Noh H."/>
        </authorList>
    </citation>
    <scope>NUCLEOTIDE SEQUENCE</scope>
    <source>
        <strain evidence="9">DUCC20226</strain>
    </source>
</reference>
<dbReference type="PANTHER" id="PTHR23501:SF195">
    <property type="entry name" value="PEP5"/>
    <property type="match status" value="1"/>
</dbReference>
<evidence type="ECO:0000313" key="9">
    <source>
        <dbReference type="EMBL" id="KAK2602286.1"/>
    </source>
</evidence>
<sequence>MAKASAETSHLERTISQQLNGAQGSEDEPTSIYRVGWRTQMAIVALSMANACAAIANTTNTIIRFQVMSLGDAKNASWIANANFLMTLAFGPVLGSLSDRFGKRWFIIVATVFGVVGSCISGSAQKTTVVIGGNILTGLANAGCIMGTPSAQEVTPNRLRPWTMGFGQCLASIAVIGGTIGAGAFVKFHTWRWSYYLNAIFYGTTFVLVSLFYHPPPPGLRRHGARLQSLVSKIDYVGILIFTGSLASIIIGVTWGGTTYAWDSPQCLATLIIGCVGLGLFGIWEGFVVSEGILDHRLFQSRNFPILIFVCVIDGMLLLGVNVLFSQEIPTLFTVDPVQISVILTPYLASSAFGCIPAGALMARTKSYRVMLVAALLWCALFTGLMAMLNPSRLSWAYAFSAMFGIGTAVTTVIPIVALALSVPSFLLGTAGTFSVSCRALGGIIGITIFTAIYNNKMAVRLPADVGAVLGRAGQSALLPDTLGALQLGDPSALQHVAGLPESLIPSILDAQTDANVYSWKYVWIAIAAIVTANAIAACFLESVAGRMNNHIESALEESEAREKQKGAVL</sequence>
<evidence type="ECO:0000259" key="8">
    <source>
        <dbReference type="PROSITE" id="PS50850"/>
    </source>
</evidence>
<keyword evidence="10" id="KW-1185">Reference proteome</keyword>
<dbReference type="Proteomes" id="UP001265746">
    <property type="component" value="Unassembled WGS sequence"/>
</dbReference>
<keyword evidence="3 7" id="KW-0812">Transmembrane</keyword>
<evidence type="ECO:0000256" key="4">
    <source>
        <dbReference type="ARBA" id="ARBA00022989"/>
    </source>
</evidence>
<evidence type="ECO:0000313" key="10">
    <source>
        <dbReference type="Proteomes" id="UP001265746"/>
    </source>
</evidence>
<evidence type="ECO:0000256" key="2">
    <source>
        <dbReference type="ARBA" id="ARBA00022448"/>
    </source>
</evidence>
<dbReference type="EMBL" id="JAUJFL010000005">
    <property type="protein sequence ID" value="KAK2602286.1"/>
    <property type="molecule type" value="Genomic_DNA"/>
</dbReference>
<dbReference type="GO" id="GO:0005886">
    <property type="term" value="C:plasma membrane"/>
    <property type="evidence" value="ECO:0007669"/>
    <property type="project" value="TreeGrafter"/>
</dbReference>
<feature type="transmembrane region" description="Helical" evidence="7">
    <location>
        <begin position="338"/>
        <end position="363"/>
    </location>
</feature>
<accession>A0AAD9W083</accession>
<feature type="transmembrane region" description="Helical" evidence="7">
    <location>
        <begin position="41"/>
        <end position="58"/>
    </location>
</feature>
<dbReference type="InterPro" id="IPR020846">
    <property type="entry name" value="MFS_dom"/>
</dbReference>
<feature type="transmembrane region" description="Helical" evidence="7">
    <location>
        <begin position="130"/>
        <end position="148"/>
    </location>
</feature>
<feature type="transmembrane region" description="Helical" evidence="7">
    <location>
        <begin position="78"/>
        <end position="98"/>
    </location>
</feature>